<dbReference type="CDD" id="cd01542">
    <property type="entry name" value="PBP1_TreR-like"/>
    <property type="match status" value="1"/>
</dbReference>
<dbReference type="EMBL" id="ACKP02000055">
    <property type="protein sequence ID" value="EEX76018.1"/>
    <property type="molecule type" value="Genomic_DNA"/>
</dbReference>
<keyword evidence="1" id="KW-0805">Transcription regulation</keyword>
<protein>
    <submittedName>
        <fullName evidence="6">Transcriptional regulator, LacI family</fullName>
    </submittedName>
</protein>
<dbReference type="GO" id="GO:0003700">
    <property type="term" value="F:DNA-binding transcription factor activity"/>
    <property type="evidence" value="ECO:0007669"/>
    <property type="project" value="TreeGrafter"/>
</dbReference>
<evidence type="ECO:0000256" key="2">
    <source>
        <dbReference type="ARBA" id="ARBA00023125"/>
    </source>
</evidence>
<dbReference type="Pfam" id="PF00356">
    <property type="entry name" value="LacI"/>
    <property type="match status" value="1"/>
</dbReference>
<dbReference type="InterPro" id="IPR000843">
    <property type="entry name" value="HTH_LacI"/>
</dbReference>
<dbReference type="OrthoDB" id="3180992at2"/>
<dbReference type="KEGG" id="ssg:Selsp_2013"/>
<evidence type="ECO:0000256" key="3">
    <source>
        <dbReference type="ARBA" id="ARBA00023163"/>
    </source>
</evidence>
<keyword evidence="2" id="KW-0238">DNA-binding</keyword>
<dbReference type="Gene3D" id="1.10.260.40">
    <property type="entry name" value="lambda repressor-like DNA-binding domains"/>
    <property type="match status" value="1"/>
</dbReference>
<dbReference type="STRING" id="546271.Selsp_2013"/>
<dbReference type="PANTHER" id="PTHR30146">
    <property type="entry name" value="LACI-RELATED TRANSCRIPTIONAL REPRESSOR"/>
    <property type="match status" value="1"/>
</dbReference>
<evidence type="ECO:0000259" key="4">
    <source>
        <dbReference type="PROSITE" id="PS50932"/>
    </source>
</evidence>
<evidence type="ECO:0000256" key="1">
    <source>
        <dbReference type="ARBA" id="ARBA00023015"/>
    </source>
</evidence>
<evidence type="ECO:0000313" key="8">
    <source>
        <dbReference type="Proteomes" id="UP000011124"/>
    </source>
</evidence>
<feature type="domain" description="HTH lacI-type" evidence="4">
    <location>
        <begin position="5"/>
        <end position="58"/>
    </location>
</feature>
<keyword evidence="3" id="KW-0804">Transcription</keyword>
<dbReference type="Pfam" id="PF13377">
    <property type="entry name" value="Peripla_BP_3"/>
    <property type="match status" value="1"/>
</dbReference>
<dbReference type="EMBL" id="CP002637">
    <property type="protein sequence ID" value="AEC00962.1"/>
    <property type="molecule type" value="Genomic_DNA"/>
</dbReference>
<dbReference type="SUPFAM" id="SSF47413">
    <property type="entry name" value="lambda repressor-like DNA-binding domains"/>
    <property type="match status" value="1"/>
</dbReference>
<dbReference type="InterPro" id="IPR010982">
    <property type="entry name" value="Lambda_DNA-bd_dom_sf"/>
</dbReference>
<dbReference type="Proteomes" id="UP000003505">
    <property type="component" value="Unassembled WGS sequence"/>
</dbReference>
<accession>C9LYR8</accession>
<dbReference type="Proteomes" id="UP000011124">
    <property type="component" value="Chromosome"/>
</dbReference>
<dbReference type="GO" id="GO:0000976">
    <property type="term" value="F:transcription cis-regulatory region binding"/>
    <property type="evidence" value="ECO:0007669"/>
    <property type="project" value="TreeGrafter"/>
</dbReference>
<gene>
    <name evidence="5" type="ordered locus">Selsp_2013</name>
    <name evidence="6" type="ORF">SELSPUOL_02629</name>
</gene>
<dbReference type="RefSeq" id="WP_006193999.1">
    <property type="nucleotide sequence ID" value="NC_015437.1"/>
</dbReference>
<dbReference type="Gene3D" id="3.40.50.2300">
    <property type="match status" value="2"/>
</dbReference>
<reference evidence="5 8" key="2">
    <citation type="submission" date="2011-04" db="EMBL/GenBank/DDBJ databases">
        <title>The complete genome of Selenomonas sputigena DSM 20758.</title>
        <authorList>
            <consortium name="US DOE Joint Genome Institute (JGI-PGF)"/>
            <person name="Lucas S."/>
            <person name="Copeland A."/>
            <person name="Lapidus A."/>
            <person name="Bruce D."/>
            <person name="Goodwin L."/>
            <person name="Pitluck S."/>
            <person name="Peters L."/>
            <person name="Kyrpides N."/>
            <person name="Mavromatis K."/>
            <person name="Ivanova N."/>
            <person name="Ovchinnikova G."/>
            <person name="Teshima H."/>
            <person name="Detter J.C."/>
            <person name="Tapia R."/>
            <person name="Han C."/>
            <person name="Land M."/>
            <person name="Hauser L."/>
            <person name="Markowitz V."/>
            <person name="Cheng J.-F."/>
            <person name="Hugenholtz P."/>
            <person name="Woyke T."/>
            <person name="Wu D."/>
            <person name="Gronow S."/>
            <person name="Wellnitz S."/>
            <person name="Schneider S."/>
            <person name="Klenk H.-P."/>
            <person name="Eisen J.A."/>
        </authorList>
    </citation>
    <scope>NUCLEOTIDE SEQUENCE [LARGE SCALE GENOMIC DNA]</scope>
    <source>
        <strain evidence="5">ATCC 35185</strain>
        <strain evidence="8">ATCC 35185 / DSM 20758 / VPI D19B-28</strain>
    </source>
</reference>
<sequence>MERKVTIQDIAAIAEVSKSTVSRYLNHGYVSEEKAERIQKAIAATGFSSNAFARRLKAKKSGVIGIVMPRVDSPTGGKLLTGIAKAFDEVGCRTLFESSFLEMPREIKNIEHLAQFGVDGILVSSLGITDEHIALVKELKERDIPVLFIGQQHEKVRYIKADDFGAGRLLGDYIRRMGHERVVFVGVTEKDKAVGVARKDGFIEVFSRGNRNASVNFVETDFGFDDSYKKSEEILAYQPSAVICATDGLAVGVMRALHENGVAVPGEVSVVGFGGYELGAVTYPPLTTVAFDYEALGRRAAKMLLKMLAGEVVESVSDFPAQLIERGSVGKVLWGSEG</sequence>
<dbReference type="InterPro" id="IPR028082">
    <property type="entry name" value="Peripla_BP_I"/>
</dbReference>
<dbReference type="InterPro" id="IPR046335">
    <property type="entry name" value="LacI/GalR-like_sensor"/>
</dbReference>
<dbReference type="PROSITE" id="PS00356">
    <property type="entry name" value="HTH_LACI_1"/>
    <property type="match status" value="1"/>
</dbReference>
<dbReference type="CDD" id="cd01392">
    <property type="entry name" value="HTH_LacI"/>
    <property type="match status" value="1"/>
</dbReference>
<name>C9LYR8_SELS3</name>
<organism evidence="6 7">
    <name type="scientific">Selenomonas sputigena (strain ATCC 35185 / DSM 20758 / CCUG 44933 / VPI D19B-28)</name>
    <dbReference type="NCBI Taxonomy" id="546271"/>
    <lineage>
        <taxon>Bacteria</taxon>
        <taxon>Bacillati</taxon>
        <taxon>Bacillota</taxon>
        <taxon>Negativicutes</taxon>
        <taxon>Selenomonadales</taxon>
        <taxon>Selenomonadaceae</taxon>
        <taxon>Selenomonas</taxon>
    </lineage>
</organism>
<dbReference type="SMART" id="SM00354">
    <property type="entry name" value="HTH_LACI"/>
    <property type="match status" value="1"/>
</dbReference>
<proteinExistence type="predicted"/>
<dbReference type="eggNOG" id="COG1609">
    <property type="taxonomic scope" value="Bacteria"/>
</dbReference>
<evidence type="ECO:0000313" key="5">
    <source>
        <dbReference type="EMBL" id="AEC00962.1"/>
    </source>
</evidence>
<dbReference type="PROSITE" id="PS50932">
    <property type="entry name" value="HTH_LACI_2"/>
    <property type="match status" value="1"/>
</dbReference>
<dbReference type="SUPFAM" id="SSF53822">
    <property type="entry name" value="Periplasmic binding protein-like I"/>
    <property type="match status" value="1"/>
</dbReference>
<reference evidence="6 7" key="1">
    <citation type="submission" date="2009-09" db="EMBL/GenBank/DDBJ databases">
        <authorList>
            <person name="Weinstock G."/>
            <person name="Sodergren E."/>
            <person name="Clifton S."/>
            <person name="Fulton L."/>
            <person name="Fulton B."/>
            <person name="Courtney L."/>
            <person name="Fronick C."/>
            <person name="Harrison M."/>
            <person name="Strong C."/>
            <person name="Farmer C."/>
            <person name="Delahaunty K."/>
            <person name="Markovic C."/>
            <person name="Hall O."/>
            <person name="Minx P."/>
            <person name="Tomlinson C."/>
            <person name="Mitreva M."/>
            <person name="Nelson J."/>
            <person name="Hou S."/>
            <person name="Wollam A."/>
            <person name="Pepin K.H."/>
            <person name="Johnson M."/>
            <person name="Bhonagiri V."/>
            <person name="Nash W.E."/>
            <person name="Warren W."/>
            <person name="Chinwalla A."/>
            <person name="Mardis E.R."/>
            <person name="Wilson R.K."/>
        </authorList>
    </citation>
    <scope>NUCLEOTIDE SEQUENCE [LARGE SCALE GENOMIC DNA]</scope>
    <source>
        <strain evidence="6">ATCC 35185</strain>
        <strain evidence="7">ATCC 35185 / DSM 20758 / VPI D19B-28</strain>
    </source>
</reference>
<dbReference type="AlphaFoldDB" id="C9LYR8"/>
<dbReference type="HOGENOM" id="CLU_037628_6_0_9"/>
<dbReference type="PANTHER" id="PTHR30146:SF154">
    <property type="entry name" value="TRANSCRIPTION REGULATOR, MEMBER OF GALR FAMILY"/>
    <property type="match status" value="1"/>
</dbReference>
<evidence type="ECO:0000313" key="7">
    <source>
        <dbReference type="Proteomes" id="UP000003505"/>
    </source>
</evidence>
<evidence type="ECO:0000313" key="6">
    <source>
        <dbReference type="EMBL" id="EEX76018.1"/>
    </source>
</evidence>
<keyword evidence="8" id="KW-1185">Reference proteome</keyword>